<feature type="binding site" description="axial binding residue" evidence="5">
    <location>
        <position position="405"/>
    </location>
    <ligand>
        <name>heme</name>
        <dbReference type="ChEBI" id="CHEBI:30413"/>
    </ligand>
    <ligandPart>
        <name>Fe</name>
        <dbReference type="ChEBI" id="CHEBI:18248"/>
    </ligandPart>
</feature>
<dbReference type="Gene3D" id="1.10.630.10">
    <property type="entry name" value="Cytochrome P450"/>
    <property type="match status" value="1"/>
</dbReference>
<evidence type="ECO:0000313" key="9">
    <source>
        <dbReference type="Proteomes" id="UP000186455"/>
    </source>
</evidence>
<dbReference type="PANTHER" id="PTHR24305">
    <property type="entry name" value="CYTOCHROME P450"/>
    <property type="match status" value="1"/>
</dbReference>
<dbReference type="CDD" id="cd11049">
    <property type="entry name" value="CYP170A1-like"/>
    <property type="match status" value="1"/>
</dbReference>
<dbReference type="GO" id="GO:0016705">
    <property type="term" value="F:oxidoreductase activity, acting on paired donors, with incorporation or reduction of molecular oxygen"/>
    <property type="evidence" value="ECO:0007669"/>
    <property type="project" value="InterPro"/>
</dbReference>
<dbReference type="Proteomes" id="UP000186455">
    <property type="component" value="Unassembled WGS sequence"/>
</dbReference>
<evidence type="ECO:0000313" key="8">
    <source>
        <dbReference type="EMBL" id="OKH96419.1"/>
    </source>
</evidence>
<dbReference type="InterPro" id="IPR017972">
    <property type="entry name" value="Cyt_P450_CS"/>
</dbReference>
<dbReference type="InterPro" id="IPR002403">
    <property type="entry name" value="Cyt_P450_E_grp-IV"/>
</dbReference>
<keyword evidence="5 6" id="KW-0349">Heme</keyword>
<dbReference type="RefSeq" id="WP_073784786.1">
    <property type="nucleotide sequence ID" value="NZ_LFBV01000001.1"/>
</dbReference>
<sequence length="457" mass="50149">MTGGPTPRTAGTDGRNAPPPPYAKGGAPLLGHAWNLVRDPLRFVAGLRDSGDVVRLRLGPGTAYAVCAPELVAALLKSPDYEVGGPLWDTMELLIGKGVATSNGPLHRRQRRMIQPAFRPERIAAHAPVMAEEAAAMADRWSPGATVDIGDEVFRTAVRIVTRSLLHVDSIDERVDRLGGSLHTVFGGLYRRMILSAGPFWKLPLPAHRRFEVALADLHRLVDEIVRERRMSGTDRGDLLSALLRAKDDNGETLNEQEVHDQTVSLLVAGAENVASTLTWTFQLLAEHPEEEKRLRAEVLSVTGGRPVTFGDLPKLGHTRNVITEAMRVRPAVWILTRRAVADSVLGGYRIPAGADIVYSPYAMQRDPRAFARQLEFDPDRWQPGTQADRGGPAMMPFGTGNRKCPGDHFSIVEMAIVLATVVPRWSLSRLRETDTAPRIGITLKPRRPRLRAVPVA</sequence>
<organism evidence="8 9">
    <name type="scientific">Streptomyces uncialis</name>
    <dbReference type="NCBI Taxonomy" id="1048205"/>
    <lineage>
        <taxon>Bacteria</taxon>
        <taxon>Bacillati</taxon>
        <taxon>Actinomycetota</taxon>
        <taxon>Actinomycetes</taxon>
        <taxon>Kitasatosporales</taxon>
        <taxon>Streptomycetaceae</taxon>
        <taxon>Streptomyces</taxon>
    </lineage>
</organism>
<dbReference type="SUPFAM" id="SSF48264">
    <property type="entry name" value="Cytochrome P450"/>
    <property type="match status" value="1"/>
</dbReference>
<comment type="cofactor">
    <cofactor evidence="1 5">
        <name>heme</name>
        <dbReference type="ChEBI" id="CHEBI:30413"/>
    </cofactor>
</comment>
<protein>
    <submittedName>
        <fullName evidence="8">Cytochrome P450</fullName>
    </submittedName>
</protein>
<dbReference type="InterPro" id="IPR001128">
    <property type="entry name" value="Cyt_P450"/>
</dbReference>
<keyword evidence="3 5" id="KW-0479">Metal-binding</keyword>
<dbReference type="STRING" id="1048205.AB852_07485"/>
<dbReference type="GO" id="GO:0005506">
    <property type="term" value="F:iron ion binding"/>
    <property type="evidence" value="ECO:0007669"/>
    <property type="project" value="InterPro"/>
</dbReference>
<dbReference type="InterPro" id="IPR050121">
    <property type="entry name" value="Cytochrome_P450_monoxygenase"/>
</dbReference>
<dbReference type="AlphaFoldDB" id="A0A1Q4VF26"/>
<dbReference type="Pfam" id="PF00067">
    <property type="entry name" value="p450"/>
    <property type="match status" value="1"/>
</dbReference>
<evidence type="ECO:0000256" key="7">
    <source>
        <dbReference type="SAM" id="MobiDB-lite"/>
    </source>
</evidence>
<evidence type="ECO:0000256" key="1">
    <source>
        <dbReference type="ARBA" id="ARBA00001971"/>
    </source>
</evidence>
<comment type="similarity">
    <text evidence="2 6">Belongs to the cytochrome P450 family.</text>
</comment>
<dbReference type="PANTHER" id="PTHR24305:SF166">
    <property type="entry name" value="CYTOCHROME P450 12A4, MITOCHONDRIAL-RELATED"/>
    <property type="match status" value="1"/>
</dbReference>
<evidence type="ECO:0000256" key="4">
    <source>
        <dbReference type="ARBA" id="ARBA00023004"/>
    </source>
</evidence>
<dbReference type="InterPro" id="IPR036396">
    <property type="entry name" value="Cyt_P450_sf"/>
</dbReference>
<reference evidence="8 9" key="1">
    <citation type="submission" date="2015-06" db="EMBL/GenBank/DDBJ databases">
        <title>Cloning and characterization of the uncialamcin biosynthetic gene cluster.</title>
        <authorList>
            <person name="Yan X."/>
            <person name="Huang T."/>
            <person name="Ge H."/>
            <person name="Shen B."/>
        </authorList>
    </citation>
    <scope>NUCLEOTIDE SEQUENCE [LARGE SCALE GENOMIC DNA]</scope>
    <source>
        <strain evidence="8 9">DCA2648</strain>
    </source>
</reference>
<name>A0A1Q4VF26_9ACTN</name>
<accession>A0A1Q4VF26</accession>
<comment type="caution">
    <text evidence="8">The sequence shown here is derived from an EMBL/GenBank/DDBJ whole genome shotgun (WGS) entry which is preliminary data.</text>
</comment>
<evidence type="ECO:0000256" key="6">
    <source>
        <dbReference type="RuleBase" id="RU000461"/>
    </source>
</evidence>
<dbReference type="GO" id="GO:0004497">
    <property type="term" value="F:monooxygenase activity"/>
    <property type="evidence" value="ECO:0007669"/>
    <property type="project" value="UniProtKB-KW"/>
</dbReference>
<keyword evidence="4 5" id="KW-0408">Iron</keyword>
<dbReference type="PRINTS" id="PR00465">
    <property type="entry name" value="EP450IV"/>
</dbReference>
<dbReference type="EMBL" id="LFBV01000001">
    <property type="protein sequence ID" value="OKH96419.1"/>
    <property type="molecule type" value="Genomic_DNA"/>
</dbReference>
<keyword evidence="6" id="KW-0560">Oxidoreductase</keyword>
<keyword evidence="9" id="KW-1185">Reference proteome</keyword>
<evidence type="ECO:0000256" key="2">
    <source>
        <dbReference type="ARBA" id="ARBA00010617"/>
    </source>
</evidence>
<evidence type="ECO:0000256" key="5">
    <source>
        <dbReference type="PIRSR" id="PIRSR602403-1"/>
    </source>
</evidence>
<dbReference type="PROSITE" id="PS00086">
    <property type="entry name" value="CYTOCHROME_P450"/>
    <property type="match status" value="1"/>
</dbReference>
<evidence type="ECO:0000256" key="3">
    <source>
        <dbReference type="ARBA" id="ARBA00022723"/>
    </source>
</evidence>
<proteinExistence type="inferred from homology"/>
<gene>
    <name evidence="8" type="ORF">AB852_07485</name>
</gene>
<dbReference type="GO" id="GO:0020037">
    <property type="term" value="F:heme binding"/>
    <property type="evidence" value="ECO:0007669"/>
    <property type="project" value="InterPro"/>
</dbReference>
<dbReference type="PRINTS" id="PR00385">
    <property type="entry name" value="P450"/>
</dbReference>
<feature type="region of interest" description="Disordered" evidence="7">
    <location>
        <begin position="1"/>
        <end position="24"/>
    </location>
</feature>
<keyword evidence="6" id="KW-0503">Monooxygenase</keyword>